<accession>A0A2A5QRI6</accession>
<comment type="caution">
    <text evidence="3">The sequence shown here is derived from an EMBL/GenBank/DDBJ whole genome shotgun (WGS) entry which is preliminary data.</text>
</comment>
<evidence type="ECO:0000259" key="2">
    <source>
        <dbReference type="Pfam" id="PF26255"/>
    </source>
</evidence>
<reference evidence="3 4" key="1">
    <citation type="submission" date="2017-09" db="EMBL/GenBank/DDBJ databases">
        <title>Genome sequences of Natrinema ejinorence JCM 13890T.</title>
        <authorList>
            <person name="Roh S.W."/>
            <person name="Kim Y.B."/>
            <person name="Kim J.Y."/>
        </authorList>
    </citation>
    <scope>NUCLEOTIDE SEQUENCE [LARGE SCALE GENOMIC DNA]</scope>
    <source>
        <strain evidence="3 4">JCM 13890</strain>
    </source>
</reference>
<evidence type="ECO:0000256" key="1">
    <source>
        <dbReference type="SAM" id="Phobius"/>
    </source>
</evidence>
<dbReference type="AlphaFoldDB" id="A0A2A5QRI6"/>
<evidence type="ECO:0000313" key="4">
    <source>
        <dbReference type="Proteomes" id="UP000219689"/>
    </source>
</evidence>
<sequence>MSAHRPIAHRVFAAMLAVLLVGSLLAPIAATGTVAAQTDSPENECMYDAVNWWIFDCTDENPQTVDADQAASEIEKDIHIGGSGIKSSQDQTDQVIQNYLEDTGSIASMEARNTLASAYENETDPAVADTMAQEAINNYYATKQIQLLEDTSSHSTQMAAYANTSKKEAEILDGFVYGAAGYDSAPLTGNTTEHEVTLANGSVHNVTLPEFQVTAADGSTAAKSPNLIEMERESEDHEHPNSYRVSDIGSSWGYLDGSVHLLNTGSLEAKTIYDFRLTQDRFNEIANQSDTVVANYDSGTAQEFYTALDSGEIETNDLRGAEGMVRYLSGDGNVTDQRYQYALRSVMDMDRTSLNSTMFVDFEGATERTRMVNNSTGAVTYEYNSVNKSYEGVLFTDETPAGGFETGMTYDVSNLNGTQRMVTGGADGNTSDVVFYRGNMTITKMTDGDGNEVNQTDITDKPDYGTFNATEYQRVTDKADSERSAITSTYDGSGDGILGGAGGWLPENGSGDMWLAAAFLIAIIAIVASAVTNLAGELGP</sequence>
<feature type="transmembrane region" description="Helical" evidence="1">
    <location>
        <begin position="513"/>
        <end position="535"/>
    </location>
</feature>
<dbReference type="Pfam" id="PF26255">
    <property type="entry name" value="Viral_env_HRPV"/>
    <property type="match status" value="1"/>
</dbReference>
<name>A0A2A5QRI6_9EURY</name>
<dbReference type="InterPro" id="IPR058677">
    <property type="entry name" value="ORF4_N"/>
</dbReference>
<gene>
    <name evidence="3" type="ORF">CP557_01995</name>
</gene>
<evidence type="ECO:0000313" key="3">
    <source>
        <dbReference type="EMBL" id="PCR89414.1"/>
    </source>
</evidence>
<protein>
    <recommendedName>
        <fullName evidence="2">Envelope protein N-terminal domain-containing protein</fullName>
    </recommendedName>
</protein>
<keyword evidence="1" id="KW-0472">Membrane</keyword>
<proteinExistence type="predicted"/>
<dbReference type="Proteomes" id="UP000219689">
    <property type="component" value="Unassembled WGS sequence"/>
</dbReference>
<keyword evidence="4" id="KW-1185">Reference proteome</keyword>
<feature type="domain" description="Envelope protein N-terminal" evidence="2">
    <location>
        <begin position="57"/>
        <end position="349"/>
    </location>
</feature>
<dbReference type="EMBL" id="NXNI01000001">
    <property type="protein sequence ID" value="PCR89414.1"/>
    <property type="molecule type" value="Genomic_DNA"/>
</dbReference>
<keyword evidence="1" id="KW-1133">Transmembrane helix</keyword>
<organism evidence="3 4">
    <name type="scientific">Natrinema ejinorense</name>
    <dbReference type="NCBI Taxonomy" id="373386"/>
    <lineage>
        <taxon>Archaea</taxon>
        <taxon>Methanobacteriati</taxon>
        <taxon>Methanobacteriota</taxon>
        <taxon>Stenosarchaea group</taxon>
        <taxon>Halobacteria</taxon>
        <taxon>Halobacteriales</taxon>
        <taxon>Natrialbaceae</taxon>
        <taxon>Natrinema</taxon>
    </lineage>
</organism>
<keyword evidence="1" id="KW-0812">Transmembrane</keyword>